<evidence type="ECO:0000259" key="12">
    <source>
        <dbReference type="Pfam" id="PF01529"/>
    </source>
</evidence>
<evidence type="ECO:0000256" key="4">
    <source>
        <dbReference type="ARBA" id="ARBA00022989"/>
    </source>
</evidence>
<dbReference type="Proteomes" id="UP000030161">
    <property type="component" value="Unassembled WGS sequence"/>
</dbReference>
<organism evidence="13 14">
    <name type="scientific">Candida albicans P78048</name>
    <dbReference type="NCBI Taxonomy" id="1094989"/>
    <lineage>
        <taxon>Eukaryota</taxon>
        <taxon>Fungi</taxon>
        <taxon>Dikarya</taxon>
        <taxon>Ascomycota</taxon>
        <taxon>Saccharomycotina</taxon>
        <taxon>Pichiomycetes</taxon>
        <taxon>Debaryomycetaceae</taxon>
        <taxon>Candida/Lodderomyces clade</taxon>
        <taxon>Candida</taxon>
    </lineage>
</organism>
<comment type="caution">
    <text evidence="13">The sequence shown here is derived from an EMBL/GenBank/DDBJ whole genome shotgun (WGS) entry which is preliminary data.</text>
</comment>
<keyword evidence="3 11" id="KW-0812">Transmembrane</keyword>
<accession>A0AB34PS22</accession>
<comment type="catalytic activity">
    <reaction evidence="10 11">
        <text>L-cysteinyl-[protein] + hexadecanoyl-CoA = S-hexadecanoyl-L-cysteinyl-[protein] + CoA</text>
        <dbReference type="Rhea" id="RHEA:36683"/>
        <dbReference type="Rhea" id="RHEA-COMP:10131"/>
        <dbReference type="Rhea" id="RHEA-COMP:11032"/>
        <dbReference type="ChEBI" id="CHEBI:29950"/>
        <dbReference type="ChEBI" id="CHEBI:57287"/>
        <dbReference type="ChEBI" id="CHEBI:57379"/>
        <dbReference type="ChEBI" id="CHEBI:74151"/>
        <dbReference type="EC" id="2.3.1.225"/>
    </reaction>
</comment>
<keyword evidence="8 11" id="KW-0012">Acyltransferase</keyword>
<dbReference type="GO" id="GO:0006612">
    <property type="term" value="P:protein targeting to membrane"/>
    <property type="evidence" value="ECO:0007669"/>
    <property type="project" value="TreeGrafter"/>
</dbReference>
<feature type="transmembrane region" description="Helical" evidence="11">
    <location>
        <begin position="153"/>
        <end position="175"/>
    </location>
</feature>
<gene>
    <name evidence="13" type="ORF">MG3_04119</name>
</gene>
<dbReference type="AlphaFoldDB" id="A0AB34PS22"/>
<feature type="transmembrane region" description="Helical" evidence="11">
    <location>
        <begin position="12"/>
        <end position="36"/>
    </location>
</feature>
<keyword evidence="6" id="KW-0564">Palmitate</keyword>
<evidence type="ECO:0000256" key="11">
    <source>
        <dbReference type="RuleBase" id="RU079119"/>
    </source>
</evidence>
<evidence type="ECO:0000256" key="5">
    <source>
        <dbReference type="ARBA" id="ARBA00023136"/>
    </source>
</evidence>
<comment type="subcellular location">
    <subcellularLocation>
        <location evidence="1">Membrane</location>
        <topology evidence="1">Multi-pass membrane protein</topology>
    </subcellularLocation>
</comment>
<comment type="domain">
    <text evidence="11">The DHHC domain is required for palmitoyltransferase activity.</text>
</comment>
<feature type="domain" description="Palmitoyltransferase DHHC" evidence="12">
    <location>
        <begin position="109"/>
        <end position="226"/>
    </location>
</feature>
<name>A0AB34PS22_CANAX</name>
<dbReference type="Pfam" id="PF01529">
    <property type="entry name" value="DHHC"/>
    <property type="match status" value="1"/>
</dbReference>
<comment type="similarity">
    <text evidence="9">Belongs to the DHHC palmitoyltransferase family. PFA5 subfamily.</text>
</comment>
<protein>
    <recommendedName>
        <fullName evidence="11">Palmitoyltransferase</fullName>
        <ecNumber evidence="11">2.3.1.225</ecNumber>
    </recommendedName>
</protein>
<evidence type="ECO:0000256" key="3">
    <source>
        <dbReference type="ARBA" id="ARBA00022692"/>
    </source>
</evidence>
<dbReference type="GO" id="GO:0005794">
    <property type="term" value="C:Golgi apparatus"/>
    <property type="evidence" value="ECO:0007669"/>
    <property type="project" value="TreeGrafter"/>
</dbReference>
<keyword evidence="4 11" id="KW-1133">Transmembrane helix</keyword>
<dbReference type="InterPro" id="IPR039859">
    <property type="entry name" value="PFA4/ZDH16/20/ERF2-like"/>
</dbReference>
<dbReference type="PROSITE" id="PS50216">
    <property type="entry name" value="DHHC"/>
    <property type="match status" value="1"/>
</dbReference>
<dbReference type="InterPro" id="IPR001594">
    <property type="entry name" value="Palmitoyltrfase_DHHC"/>
</dbReference>
<reference evidence="13 14" key="1">
    <citation type="submission" date="2013-12" db="EMBL/GenBank/DDBJ databases">
        <title>The Genome Sequence of Candida albicans P78048.</title>
        <authorList>
            <consortium name="The Broad Institute Genome Sequencing Platform"/>
            <consortium name="The Broad Institute Genome Sequencing Center for Infectious Disease"/>
            <person name="Cuomo C."/>
            <person name="Bennett R."/>
            <person name="Hirakawa M."/>
            <person name="Noverr M."/>
            <person name="Mitchell A."/>
            <person name="Young S.K."/>
            <person name="Zeng Q."/>
            <person name="Gargeya S."/>
            <person name="Fitzgerald M."/>
            <person name="Abouelleil A."/>
            <person name="Alvarado L."/>
            <person name="Berlin A.M."/>
            <person name="Chapman S.B."/>
            <person name="Dewar J."/>
            <person name="Goldberg J."/>
            <person name="Griggs A."/>
            <person name="Gujja S."/>
            <person name="Hansen M."/>
            <person name="Howarth C."/>
            <person name="Imamovic A."/>
            <person name="Larimer J."/>
            <person name="McCowan C."/>
            <person name="Murphy C."/>
            <person name="Pearson M."/>
            <person name="Priest M."/>
            <person name="Roberts A."/>
            <person name="Saif S."/>
            <person name="Shea T."/>
            <person name="Sykes S."/>
            <person name="Wortman J."/>
            <person name="Nusbaum C."/>
            <person name="Birren B."/>
        </authorList>
    </citation>
    <scope>NUCLEOTIDE SEQUENCE [LARGE SCALE GENOMIC DNA]</scope>
    <source>
        <strain evidence="13 14">P78048</strain>
    </source>
</reference>
<feature type="transmembrane region" description="Helical" evidence="11">
    <location>
        <begin position="187"/>
        <end position="211"/>
    </location>
</feature>
<keyword evidence="5 11" id="KW-0472">Membrane</keyword>
<dbReference type="EMBL" id="AJIX01000028">
    <property type="protein sequence ID" value="KGR08560.1"/>
    <property type="molecule type" value="Genomic_DNA"/>
</dbReference>
<evidence type="ECO:0000256" key="7">
    <source>
        <dbReference type="ARBA" id="ARBA00023288"/>
    </source>
</evidence>
<keyword evidence="7" id="KW-0449">Lipoprotein</keyword>
<evidence type="ECO:0000313" key="13">
    <source>
        <dbReference type="EMBL" id="KGR08560.1"/>
    </source>
</evidence>
<evidence type="ECO:0000256" key="6">
    <source>
        <dbReference type="ARBA" id="ARBA00023139"/>
    </source>
</evidence>
<sequence>MIWRKEYLKKNYIKLLVPICVVLVLAYLNYAINYAVGYKLVYVHHSHAVAIILWVLLGFFQLELLVYWVLIFLVGPGKSPVFPPIDLYSENNKGLIPLPDLFFCDEKGFPYYCSNSNSIKLERSFFSKDVGYNVIKFDHYCIWIGQPIGQDNYLFFMKFMMGFLAFFIIVLIYCARFTRESIQQGEIDHNFIVLFVMSGFWIIMIGCLFGIHLRYVSINMTTLDEITINQRKRYNRWKDARKNPNMPSWMKTKNPPRKETGRKYVNVKHKTGRAIVRYYIDERPFDMGFRRNWINLVFNGNRNHGKDDEFYTLWRLAAAFVVFIIPFIDIPFSFRGKLQVKDDVEQELHEQENLLAKYTVYSSVVNDKFMNMIDEKLKKNSYSAPGYLVETTPQNNQSTIDKDSI</sequence>
<dbReference type="EC" id="2.3.1.225" evidence="11"/>
<evidence type="ECO:0000256" key="2">
    <source>
        <dbReference type="ARBA" id="ARBA00022679"/>
    </source>
</evidence>
<dbReference type="GO" id="GO:0016020">
    <property type="term" value="C:membrane"/>
    <property type="evidence" value="ECO:0007669"/>
    <property type="project" value="UniProtKB-SubCell"/>
</dbReference>
<feature type="transmembrane region" description="Helical" evidence="11">
    <location>
        <begin position="48"/>
        <end position="74"/>
    </location>
</feature>
<dbReference type="PANTHER" id="PTHR22883">
    <property type="entry name" value="ZINC FINGER DHHC DOMAIN CONTAINING PROTEIN"/>
    <property type="match status" value="1"/>
</dbReference>
<evidence type="ECO:0000256" key="8">
    <source>
        <dbReference type="ARBA" id="ARBA00023315"/>
    </source>
</evidence>
<evidence type="ECO:0000256" key="1">
    <source>
        <dbReference type="ARBA" id="ARBA00004141"/>
    </source>
</evidence>
<proteinExistence type="inferred from homology"/>
<feature type="transmembrane region" description="Helical" evidence="11">
    <location>
        <begin position="313"/>
        <end position="332"/>
    </location>
</feature>
<evidence type="ECO:0000256" key="9">
    <source>
        <dbReference type="ARBA" id="ARBA00038298"/>
    </source>
</evidence>
<evidence type="ECO:0000256" key="10">
    <source>
        <dbReference type="ARBA" id="ARBA00048048"/>
    </source>
</evidence>
<dbReference type="GO" id="GO:0019706">
    <property type="term" value="F:protein-cysteine S-palmitoyltransferase activity"/>
    <property type="evidence" value="ECO:0007669"/>
    <property type="project" value="UniProtKB-EC"/>
</dbReference>
<keyword evidence="2 11" id="KW-0808">Transferase</keyword>
<evidence type="ECO:0000313" key="14">
    <source>
        <dbReference type="Proteomes" id="UP000030161"/>
    </source>
</evidence>
<dbReference type="PANTHER" id="PTHR22883:SF23">
    <property type="entry name" value="PALMITOYLTRANSFERASE ZDHHC6"/>
    <property type="match status" value="1"/>
</dbReference>
<dbReference type="GO" id="GO:0005783">
    <property type="term" value="C:endoplasmic reticulum"/>
    <property type="evidence" value="ECO:0007669"/>
    <property type="project" value="TreeGrafter"/>
</dbReference>